<evidence type="ECO:0000256" key="8">
    <source>
        <dbReference type="ARBA" id="ARBA00023163"/>
    </source>
</evidence>
<dbReference type="FunFam" id="3.30.160.60:FF:000192">
    <property type="entry name" value="Mds1 and evi1 complex locus protein"/>
    <property type="match status" value="1"/>
</dbReference>
<dbReference type="Gene3D" id="3.30.160.60">
    <property type="entry name" value="Classic Zinc Finger"/>
    <property type="match status" value="8"/>
</dbReference>
<dbReference type="FunFam" id="3.30.160.60:FF:000929">
    <property type="entry name" value="Uncharacterized protein, isoform B"/>
    <property type="match status" value="1"/>
</dbReference>
<feature type="compositionally biased region" description="Basic and acidic residues" evidence="11">
    <location>
        <begin position="794"/>
        <end position="809"/>
    </location>
</feature>
<dbReference type="SUPFAM" id="SSF57667">
    <property type="entry name" value="beta-beta-alpha zinc fingers"/>
    <property type="match status" value="5"/>
</dbReference>
<keyword evidence="4 10" id="KW-0863">Zinc-finger</keyword>
<dbReference type="InterPro" id="IPR013087">
    <property type="entry name" value="Znf_C2H2_type"/>
</dbReference>
<dbReference type="GO" id="GO:0005634">
    <property type="term" value="C:nucleus"/>
    <property type="evidence" value="ECO:0007669"/>
    <property type="project" value="UniProtKB-SubCell"/>
</dbReference>
<organism evidence="14 15">
    <name type="scientific">Sparus aurata</name>
    <name type="common">Gilthead sea bream</name>
    <dbReference type="NCBI Taxonomy" id="8175"/>
    <lineage>
        <taxon>Eukaryota</taxon>
        <taxon>Metazoa</taxon>
        <taxon>Chordata</taxon>
        <taxon>Craniata</taxon>
        <taxon>Vertebrata</taxon>
        <taxon>Euteleostomi</taxon>
        <taxon>Actinopterygii</taxon>
        <taxon>Neopterygii</taxon>
        <taxon>Teleostei</taxon>
        <taxon>Neoteleostei</taxon>
        <taxon>Acanthomorphata</taxon>
        <taxon>Eupercaria</taxon>
        <taxon>Spariformes</taxon>
        <taxon>Sparidae</taxon>
        <taxon>Sparus</taxon>
    </lineage>
</organism>
<feature type="domain" description="C2H2-type" evidence="12">
    <location>
        <begin position="947"/>
        <end position="975"/>
    </location>
</feature>
<keyword evidence="3" id="KW-0677">Repeat</keyword>
<dbReference type="FunFam" id="3.30.160.60:FF:000126">
    <property type="entry name" value="Mds1 and evi1 complex locus protein"/>
    <property type="match status" value="1"/>
</dbReference>
<evidence type="ECO:0000256" key="4">
    <source>
        <dbReference type="ARBA" id="ARBA00022771"/>
    </source>
</evidence>
<dbReference type="Gene3D" id="2.170.270.10">
    <property type="entry name" value="SET domain"/>
    <property type="match status" value="1"/>
</dbReference>
<evidence type="ECO:0000313" key="14">
    <source>
        <dbReference type="Ensembl" id="ENSSAUP00010052664.1"/>
    </source>
</evidence>
<dbReference type="Pfam" id="PF13912">
    <property type="entry name" value="zf-C2H2_6"/>
    <property type="match status" value="1"/>
</dbReference>
<keyword evidence="5" id="KW-0862">Zinc</keyword>
<keyword evidence="6" id="KW-0805">Transcription regulation</keyword>
<feature type="region of interest" description="Disordered" evidence="11">
    <location>
        <begin position="506"/>
        <end position="535"/>
    </location>
</feature>
<dbReference type="SMART" id="SM00355">
    <property type="entry name" value="ZnF_C2H2"/>
    <property type="match status" value="10"/>
</dbReference>
<feature type="domain" description="C2H2-type" evidence="12">
    <location>
        <begin position="402"/>
        <end position="429"/>
    </location>
</feature>
<dbReference type="InterPro" id="IPR001214">
    <property type="entry name" value="SET_dom"/>
</dbReference>
<evidence type="ECO:0000256" key="11">
    <source>
        <dbReference type="SAM" id="MobiDB-lite"/>
    </source>
</evidence>
<dbReference type="FunFam" id="3.30.160.60:FF:000159">
    <property type="entry name" value="Mds1 and evi1 complex locus protein"/>
    <property type="match status" value="1"/>
</dbReference>
<dbReference type="GO" id="GO:0045892">
    <property type="term" value="P:negative regulation of DNA-templated transcription"/>
    <property type="evidence" value="ECO:0007669"/>
    <property type="project" value="UniProtKB-ARBA"/>
</dbReference>
<dbReference type="FunFam" id="3.30.160.60:FF:000112">
    <property type="entry name" value="Mds1 and evi1 complex locus protein"/>
    <property type="match status" value="1"/>
</dbReference>
<gene>
    <name evidence="14" type="primary">MECOM</name>
    <name evidence="14" type="synonym">mecom</name>
</gene>
<feature type="compositionally biased region" description="Polar residues" evidence="11">
    <location>
        <begin position="590"/>
        <end position="603"/>
    </location>
</feature>
<feature type="compositionally biased region" description="Polar residues" evidence="11">
    <location>
        <begin position="630"/>
        <end position="640"/>
    </location>
</feature>
<reference evidence="14" key="3">
    <citation type="submission" date="2025-09" db="UniProtKB">
        <authorList>
            <consortium name="Ensembl"/>
        </authorList>
    </citation>
    <scope>IDENTIFICATION</scope>
</reference>
<dbReference type="InterPro" id="IPR036236">
    <property type="entry name" value="Znf_C2H2_sf"/>
</dbReference>
<protein>
    <submittedName>
        <fullName evidence="14">MDS1 and EVI1 complex locus</fullName>
    </submittedName>
</protein>
<dbReference type="Pfam" id="PF00096">
    <property type="entry name" value="zf-C2H2"/>
    <property type="match status" value="8"/>
</dbReference>
<feature type="region of interest" description="Disordered" evidence="11">
    <location>
        <begin position="561"/>
        <end position="655"/>
    </location>
</feature>
<evidence type="ECO:0000256" key="9">
    <source>
        <dbReference type="ARBA" id="ARBA00023242"/>
    </source>
</evidence>
<dbReference type="GeneTree" id="ENSGT00940000157208"/>
<name>A0A671XNN4_SPAAU</name>
<dbReference type="PANTHER" id="PTHR16515:SF66">
    <property type="entry name" value="C2H2-TYPE DOMAIN-CONTAINING PROTEIN"/>
    <property type="match status" value="1"/>
</dbReference>
<dbReference type="PROSITE" id="PS00028">
    <property type="entry name" value="ZINC_FINGER_C2H2_1"/>
    <property type="match status" value="8"/>
</dbReference>
<feature type="domain" description="C2H2-type" evidence="12">
    <location>
        <begin position="316"/>
        <end position="344"/>
    </location>
</feature>
<reference evidence="14" key="2">
    <citation type="submission" date="2025-08" db="UniProtKB">
        <authorList>
            <consortium name="Ensembl"/>
        </authorList>
    </citation>
    <scope>IDENTIFICATION</scope>
</reference>
<evidence type="ECO:0000256" key="3">
    <source>
        <dbReference type="ARBA" id="ARBA00022737"/>
    </source>
</evidence>
<reference evidence="14" key="1">
    <citation type="submission" date="2021-04" db="EMBL/GenBank/DDBJ databases">
        <authorList>
            <consortium name="Wellcome Sanger Institute Data Sharing"/>
        </authorList>
    </citation>
    <scope>NUCLEOTIDE SEQUENCE [LARGE SCALE GENOMIC DNA]</scope>
</reference>
<feature type="domain" description="C2H2-type" evidence="12">
    <location>
        <begin position="976"/>
        <end position="1003"/>
    </location>
</feature>
<feature type="region of interest" description="Disordered" evidence="11">
    <location>
        <begin position="713"/>
        <end position="809"/>
    </location>
</feature>
<proteinExistence type="predicted"/>
<evidence type="ECO:0000256" key="6">
    <source>
        <dbReference type="ARBA" id="ARBA00023015"/>
    </source>
</evidence>
<feature type="domain" description="C2H2-type" evidence="12">
    <location>
        <begin position="260"/>
        <end position="287"/>
    </location>
</feature>
<evidence type="ECO:0000256" key="2">
    <source>
        <dbReference type="ARBA" id="ARBA00022723"/>
    </source>
</evidence>
<sequence>METLSVSPPGDGDDEFALYPSDILDDVCGSDGDPVVSSALAEDPASPPLSDDEASPQDQLSFQHQGFFLPQEDELTVPLDFELRESAVPGGGLGIWSRRRVNVGERFGPYEGEHRPCLRDPTQGWEILDGSGHVKFCVDASKPDIGSWLKHIQFAPAAKQHNLTACQIDDQIFYKVTREIFPGEELLLFMKAEEYSCDPMAPDIHEERQYRCEDCDQHFESRNQLLDHQKQACGNGNQSLYFLHMIHEPQDLRPLLHGLQECKECDQVFPDVQSLEAHTLSHSEEREYKCDQCPKAFNWKSNLIRHQMSHDSGKHYECENCSKVFTDPSNLQRHIRSQHVGARAHACSDCGKTFATSSGLKQHKHIHSSVKPFMCEVCHKSYTQFSNLCRHKRMHADCRTQIKCKDCGQMFSTTSSLNKHRRFCEGKNHFTAGGLFAQGMPLPGAPGLDKSALAMGHSSAGLADYFGASRHHGGLTFPAAPAFPFSFPGLFPSGLYHRPPLIPATSPVRQPAHAHIAGHGAELSKSPLLPPSPGLQESRELLKALRKDGGVAGNQMLGSELHAHGSSSSTKQRNKQSDQSESSDLDDVSTPSGSDLESTSGSELESDMDSERERARENGKGPKRKASEGGPQSPSLTGSSADKDFPGPSLIPSSLDEHTAVTGAVNDSIKAIASIAEKYFGSTGLAGLQDKKVGSLPYPSMFPLPFFPAFSPPVYPFPDRDLRPPGLKGETQSPADDCKKAQGKSSSESPFDLTTKRKEEKAATFAPSKPEASHTSGQDQPLDLSLGSRGRGRNPREEESKNSLGHEEEKAVVEIPKADTSLQHARPTPFFMDPIYRVEKRRMSDPFETLKDKYMRPAPGFLFHPQMSAIENMAEKLETFGSLKPESGDLLRTVPSMFDFRAPPSALPETLLRKGKERYTCRYCGKIFPRSANLTRHLRTHTGEQPYRCKYCDRSFSISSNLQRHIRNIHNKEKPFKCHLCDRCFGQQTNLDRHLKKHENGNLSDKTRILPLLPAGTAMSSPQSELDSGSAILDDKEDSYFNEIRNFISNTRRVSSDEVSISASLSFFLNIRRAKQDAYGQTSSKLLHYQGLVLVKGLKNMITLTFI</sequence>
<keyword evidence="8" id="KW-0804">Transcription</keyword>
<feature type="domain" description="C2H2-type" evidence="12">
    <location>
        <begin position="288"/>
        <end position="315"/>
    </location>
</feature>
<feature type="region of interest" description="Disordered" evidence="11">
    <location>
        <begin position="30"/>
        <end position="59"/>
    </location>
</feature>
<feature type="compositionally biased region" description="Basic and acidic residues" evidence="11">
    <location>
        <begin position="609"/>
        <end position="620"/>
    </location>
</feature>
<feature type="domain" description="C2H2-type" evidence="12">
    <location>
        <begin position="373"/>
        <end position="400"/>
    </location>
</feature>
<keyword evidence="9" id="KW-0539">Nucleus</keyword>
<dbReference type="Proteomes" id="UP000472265">
    <property type="component" value="Chromosome 2"/>
</dbReference>
<evidence type="ECO:0000256" key="1">
    <source>
        <dbReference type="ARBA" id="ARBA00004123"/>
    </source>
</evidence>
<keyword evidence="15" id="KW-1185">Reference proteome</keyword>
<comment type="subcellular location">
    <subcellularLocation>
        <location evidence="1">Nucleus</location>
    </subcellularLocation>
</comment>
<dbReference type="PROSITE" id="PS50157">
    <property type="entry name" value="ZINC_FINGER_C2H2_2"/>
    <property type="match status" value="10"/>
</dbReference>
<evidence type="ECO:0000256" key="5">
    <source>
        <dbReference type="ARBA" id="ARBA00022833"/>
    </source>
</evidence>
<dbReference type="AlphaFoldDB" id="A0A671XNN4"/>
<feature type="domain" description="C2H2-type" evidence="12">
    <location>
        <begin position="919"/>
        <end position="946"/>
    </location>
</feature>
<feature type="domain" description="SET" evidence="13">
    <location>
        <begin position="79"/>
        <end position="191"/>
    </location>
</feature>
<evidence type="ECO:0000256" key="7">
    <source>
        <dbReference type="ARBA" id="ARBA00023125"/>
    </source>
</evidence>
<evidence type="ECO:0000259" key="13">
    <source>
        <dbReference type="PROSITE" id="PS50280"/>
    </source>
</evidence>
<keyword evidence="7" id="KW-0238">DNA-binding</keyword>
<feature type="domain" description="C2H2-type" evidence="12">
    <location>
        <begin position="210"/>
        <end position="239"/>
    </location>
</feature>
<dbReference type="GO" id="GO:0003677">
    <property type="term" value="F:DNA binding"/>
    <property type="evidence" value="ECO:0007669"/>
    <property type="project" value="UniProtKB-KW"/>
</dbReference>
<evidence type="ECO:0000259" key="12">
    <source>
        <dbReference type="PROSITE" id="PS50157"/>
    </source>
</evidence>
<keyword evidence="2" id="KW-0479">Metal-binding</keyword>
<accession>A0A671XNN4</accession>
<dbReference type="Pfam" id="PF21549">
    <property type="entry name" value="PRDM2_PR"/>
    <property type="match status" value="1"/>
</dbReference>
<dbReference type="CDD" id="cd19200">
    <property type="entry name" value="PR-SET_PRDM16_PRDM3"/>
    <property type="match status" value="1"/>
</dbReference>
<feature type="domain" description="C2H2-type" evidence="12">
    <location>
        <begin position="345"/>
        <end position="372"/>
    </location>
</feature>
<dbReference type="GO" id="GO:0008270">
    <property type="term" value="F:zinc ion binding"/>
    <property type="evidence" value="ECO:0007669"/>
    <property type="project" value="UniProtKB-KW"/>
</dbReference>
<dbReference type="Ensembl" id="ENSSAUT00010055376.1">
    <property type="protein sequence ID" value="ENSSAUP00010052664.1"/>
    <property type="gene ID" value="ENSSAUG00010021758.1"/>
</dbReference>
<dbReference type="PANTHER" id="PTHR16515">
    <property type="entry name" value="PR DOMAIN ZINC FINGER PROTEIN"/>
    <property type="match status" value="1"/>
</dbReference>
<dbReference type="FunFam" id="3.30.160.60:FF:000150">
    <property type="entry name" value="Mds1 and evi1 complex locus protein"/>
    <property type="match status" value="1"/>
</dbReference>
<dbReference type="InterPro" id="IPR046341">
    <property type="entry name" value="SET_dom_sf"/>
</dbReference>
<dbReference type="InterPro" id="IPR050331">
    <property type="entry name" value="Zinc_finger"/>
</dbReference>
<evidence type="ECO:0000313" key="15">
    <source>
        <dbReference type="Proteomes" id="UP000472265"/>
    </source>
</evidence>
<dbReference type="FunFam" id="3.30.160.60:FF:001912">
    <property type="entry name" value="Hamlet, isoform B"/>
    <property type="match status" value="1"/>
</dbReference>
<evidence type="ECO:0000256" key="10">
    <source>
        <dbReference type="PROSITE-ProRule" id="PRU00042"/>
    </source>
</evidence>
<dbReference type="PROSITE" id="PS50280">
    <property type="entry name" value="SET"/>
    <property type="match status" value="1"/>
</dbReference>